<comment type="subcellular location">
    <subcellularLocation>
        <location evidence="1">Golgi apparatus membrane</location>
        <topology evidence="1">Peripheral membrane protein</topology>
        <orientation evidence="1">Cytoplasmic side</orientation>
    </subcellularLocation>
</comment>
<dbReference type="InterPro" id="IPR008628">
    <property type="entry name" value="GPP34-like"/>
</dbReference>
<keyword evidence="2" id="KW-0333">Golgi apparatus</keyword>
<evidence type="ECO:0000256" key="4">
    <source>
        <dbReference type="ARBA" id="ARBA00023136"/>
    </source>
</evidence>
<sequence length="291" mass="30992">MSRKHATIAGGEQPGLRPGARGMAGVTRWTAFGGLRSADGARGAGSVGAARGPRGPAGPAGAGIGSRAAARSTRKVVALGNLQVPDSLAGRLFLLSCDPQRQRLVGRAKVGKVLRAAVLVDLQLAGNLVDDGGRARVTTVPAPTDPVLAGVLEEVRAAGPRRWRHWIERRPGATVRRVRDELDRARLIKVEPHRILGIIPADRITVRHPLMRRQLLQAAHDTLRASRLVSRVDLRDASIVVLASTADLRTIVTKEQRIRHKDRLAQLAVRVGPVVPALKKAIQQAQSSAGG</sequence>
<dbReference type="AlphaFoldDB" id="A0A4Q7X853"/>
<feature type="region of interest" description="Disordered" evidence="5">
    <location>
        <begin position="1"/>
        <end position="22"/>
    </location>
</feature>
<dbReference type="GO" id="GO:0005737">
    <property type="term" value="C:cytoplasm"/>
    <property type="evidence" value="ECO:0007669"/>
    <property type="project" value="UniProtKB-ARBA"/>
</dbReference>
<keyword evidence="3" id="KW-0446">Lipid-binding</keyword>
<dbReference type="OrthoDB" id="4717569at2"/>
<dbReference type="InterPro" id="IPR038261">
    <property type="entry name" value="GPP34-like_sf"/>
</dbReference>
<dbReference type="GO" id="GO:0012505">
    <property type="term" value="C:endomembrane system"/>
    <property type="evidence" value="ECO:0007669"/>
    <property type="project" value="UniProtKB-ARBA"/>
</dbReference>
<proteinExistence type="predicted"/>
<comment type="caution">
    <text evidence="6">The sequence shown here is derived from an EMBL/GenBank/DDBJ whole genome shotgun (WGS) entry which is preliminary data.</text>
</comment>
<reference evidence="6 7" key="1">
    <citation type="journal article" date="2015" name="Stand. Genomic Sci.">
        <title>Genomic Encyclopedia of Bacterial and Archaeal Type Strains, Phase III: the genomes of soil and plant-associated and newly described type strains.</title>
        <authorList>
            <person name="Whitman W.B."/>
            <person name="Woyke T."/>
            <person name="Klenk H.P."/>
            <person name="Zhou Y."/>
            <person name="Lilburn T.G."/>
            <person name="Beck B.J."/>
            <person name="De Vos P."/>
            <person name="Vandamme P."/>
            <person name="Eisen J.A."/>
            <person name="Garrity G."/>
            <person name="Hugenholtz P."/>
            <person name="Kyrpides N.C."/>
        </authorList>
    </citation>
    <scope>NUCLEOTIDE SEQUENCE [LARGE SCALE GENOMIC DNA]</scope>
    <source>
        <strain evidence="6 7">VKM Ac-2540</strain>
    </source>
</reference>
<feature type="region of interest" description="Disordered" evidence="5">
    <location>
        <begin position="36"/>
        <end position="66"/>
    </location>
</feature>
<evidence type="ECO:0000256" key="3">
    <source>
        <dbReference type="ARBA" id="ARBA00023121"/>
    </source>
</evidence>
<evidence type="ECO:0000313" key="7">
    <source>
        <dbReference type="Proteomes" id="UP000292027"/>
    </source>
</evidence>
<evidence type="ECO:0000256" key="1">
    <source>
        <dbReference type="ARBA" id="ARBA00004255"/>
    </source>
</evidence>
<keyword evidence="7" id="KW-1185">Reference proteome</keyword>
<dbReference type="Pfam" id="PF05719">
    <property type="entry name" value="GPP34"/>
    <property type="match status" value="1"/>
</dbReference>
<keyword evidence="4" id="KW-0472">Membrane</keyword>
<dbReference type="EMBL" id="SHKR01000011">
    <property type="protein sequence ID" value="RZU19234.1"/>
    <property type="molecule type" value="Genomic_DNA"/>
</dbReference>
<dbReference type="GO" id="GO:0070273">
    <property type="term" value="F:phosphatidylinositol-4-phosphate binding"/>
    <property type="evidence" value="ECO:0007669"/>
    <property type="project" value="InterPro"/>
</dbReference>
<feature type="compositionally biased region" description="Low complexity" evidence="5">
    <location>
        <begin position="47"/>
        <end position="57"/>
    </location>
</feature>
<gene>
    <name evidence="6" type="ORF">EV645_1445</name>
</gene>
<protein>
    <submittedName>
        <fullName evidence="6">Golgi phosphoprotein 3 GPP34</fullName>
    </submittedName>
</protein>
<name>A0A4Q7X853_9ACTN</name>
<evidence type="ECO:0000256" key="2">
    <source>
        <dbReference type="ARBA" id="ARBA00023034"/>
    </source>
</evidence>
<organism evidence="6 7">
    <name type="scientific">Kribbella rubisoli</name>
    <dbReference type="NCBI Taxonomy" id="3075929"/>
    <lineage>
        <taxon>Bacteria</taxon>
        <taxon>Bacillati</taxon>
        <taxon>Actinomycetota</taxon>
        <taxon>Actinomycetes</taxon>
        <taxon>Propionibacteriales</taxon>
        <taxon>Kribbellaceae</taxon>
        <taxon>Kribbella</taxon>
    </lineage>
</organism>
<evidence type="ECO:0000256" key="5">
    <source>
        <dbReference type="SAM" id="MobiDB-lite"/>
    </source>
</evidence>
<dbReference type="Gene3D" id="1.10.3630.10">
    <property type="entry name" value="yeast vps74-n-term truncation variant domain like"/>
    <property type="match status" value="1"/>
</dbReference>
<accession>A0A4Q7X853</accession>
<dbReference type="RefSeq" id="WP_130440941.1">
    <property type="nucleotide sequence ID" value="NZ_SHKR01000011.1"/>
</dbReference>
<evidence type="ECO:0000313" key="6">
    <source>
        <dbReference type="EMBL" id="RZU19234.1"/>
    </source>
</evidence>
<dbReference type="Proteomes" id="UP000292027">
    <property type="component" value="Unassembled WGS sequence"/>
</dbReference>